<proteinExistence type="predicted"/>
<evidence type="ECO:0000313" key="2">
    <source>
        <dbReference type="EMBL" id="EEF34188.1"/>
    </source>
</evidence>
<dbReference type="KEGG" id="rcu:8277215"/>
<dbReference type="EMBL" id="EQ974081">
    <property type="protein sequence ID" value="EEF34188.1"/>
    <property type="molecule type" value="Genomic_DNA"/>
</dbReference>
<dbReference type="OrthoDB" id="827012at2759"/>
<sequence length="115" mass="12607">MERKALSFLLMCVVIGMSVGQSNAFWHGFKDCMKNCLIQCAIPPWTPSCPAMCMGKCIIHPFAKGTESSHQFCTSGCATSKCSKLISKENDRLDEVESCVNGCSQTCVINYRPAN</sequence>
<dbReference type="Proteomes" id="UP000008311">
    <property type="component" value="Unassembled WGS sequence"/>
</dbReference>
<feature type="chain" id="PRO_5002891613" description="Thionin-like protein 2" evidence="1">
    <location>
        <begin position="25"/>
        <end position="115"/>
    </location>
</feature>
<accession>B9SQB2</accession>
<evidence type="ECO:0000256" key="1">
    <source>
        <dbReference type="SAM" id="SignalP"/>
    </source>
</evidence>
<keyword evidence="1" id="KW-0732">Signal</keyword>
<reference evidence="3" key="1">
    <citation type="journal article" date="2010" name="Nat. Biotechnol.">
        <title>Draft genome sequence of the oilseed species Ricinus communis.</title>
        <authorList>
            <person name="Chan A.P."/>
            <person name="Crabtree J."/>
            <person name="Zhao Q."/>
            <person name="Lorenzi H."/>
            <person name="Orvis J."/>
            <person name="Puiu D."/>
            <person name="Melake-Berhan A."/>
            <person name="Jones K.M."/>
            <person name="Redman J."/>
            <person name="Chen G."/>
            <person name="Cahoon E.B."/>
            <person name="Gedil M."/>
            <person name="Stanke M."/>
            <person name="Haas B.J."/>
            <person name="Wortman J.R."/>
            <person name="Fraser-Liggett C.M."/>
            <person name="Ravel J."/>
            <person name="Rabinowicz P.D."/>
        </authorList>
    </citation>
    <scope>NUCLEOTIDE SEQUENCE [LARGE SCALE GENOMIC DNA]</scope>
    <source>
        <strain evidence="3">cv. Hale</strain>
    </source>
</reference>
<dbReference type="PANTHER" id="PTHR36312:SF15">
    <property type="entry name" value="THIONIN-LIKE PROTEIN"/>
    <property type="match status" value="1"/>
</dbReference>
<dbReference type="AlphaFoldDB" id="B9SQB2"/>
<gene>
    <name evidence="2" type="ORF">RCOM_0979900</name>
</gene>
<evidence type="ECO:0000313" key="3">
    <source>
        <dbReference type="Proteomes" id="UP000008311"/>
    </source>
</evidence>
<protein>
    <recommendedName>
        <fullName evidence="4">Thionin-like protein 2</fullName>
    </recommendedName>
</protein>
<keyword evidence="3" id="KW-1185">Reference proteome</keyword>
<organism evidence="2 3">
    <name type="scientific">Ricinus communis</name>
    <name type="common">Castor bean</name>
    <dbReference type="NCBI Taxonomy" id="3988"/>
    <lineage>
        <taxon>Eukaryota</taxon>
        <taxon>Viridiplantae</taxon>
        <taxon>Streptophyta</taxon>
        <taxon>Embryophyta</taxon>
        <taxon>Tracheophyta</taxon>
        <taxon>Spermatophyta</taxon>
        <taxon>Magnoliopsida</taxon>
        <taxon>eudicotyledons</taxon>
        <taxon>Gunneridae</taxon>
        <taxon>Pentapetalae</taxon>
        <taxon>rosids</taxon>
        <taxon>fabids</taxon>
        <taxon>Malpighiales</taxon>
        <taxon>Euphorbiaceae</taxon>
        <taxon>Acalyphoideae</taxon>
        <taxon>Acalypheae</taxon>
        <taxon>Ricinus</taxon>
    </lineage>
</organism>
<dbReference type="PANTHER" id="PTHR36312">
    <property type="entry name" value="THIONIN-LIKE PROTEIN 1"/>
    <property type="match status" value="1"/>
</dbReference>
<feature type="signal peptide" evidence="1">
    <location>
        <begin position="1"/>
        <end position="24"/>
    </location>
</feature>
<dbReference type="InterPro" id="IPR038975">
    <property type="entry name" value="THNL"/>
</dbReference>
<name>B9SQB2_RICCO</name>
<evidence type="ECO:0008006" key="4">
    <source>
        <dbReference type="Google" id="ProtNLM"/>
    </source>
</evidence>
<dbReference type="InParanoid" id="B9SQB2"/>